<reference evidence="13" key="1">
    <citation type="submission" date="2020-03" db="EMBL/GenBank/DDBJ databases">
        <title>Whole-genome sequence of the purple nonsulfur bacterium Rhodocyclus tenuis DSM112.</title>
        <authorList>
            <person name="Kyndt J.A."/>
            <person name="Meyer T.E."/>
        </authorList>
    </citation>
    <scope>NUCLEOTIDE SEQUENCE [LARGE SCALE GENOMIC DNA]</scope>
    <source>
        <strain evidence="13">DSM 112</strain>
    </source>
</reference>
<evidence type="ECO:0000256" key="3">
    <source>
        <dbReference type="ARBA" id="ARBA00011152"/>
    </source>
</evidence>
<dbReference type="NCBIfam" id="NF038364">
    <property type="entry name" value="AglZ_HisF2_fam"/>
    <property type="match status" value="1"/>
</dbReference>
<name>A0ABX0WIQ6_9RHOO</name>
<dbReference type="InterPro" id="IPR011060">
    <property type="entry name" value="RibuloseP-bd_barrel"/>
</dbReference>
<evidence type="ECO:0000256" key="8">
    <source>
        <dbReference type="ARBA" id="ARBA00025475"/>
    </source>
</evidence>
<dbReference type="PANTHER" id="PTHR21235:SF2">
    <property type="entry name" value="IMIDAZOLE GLYCEROL PHOSPHATE SYNTHASE HISHF"/>
    <property type="match status" value="1"/>
</dbReference>
<evidence type="ECO:0000256" key="7">
    <source>
        <dbReference type="ARBA" id="ARBA00023239"/>
    </source>
</evidence>
<gene>
    <name evidence="12" type="primary">hisF</name>
    <name evidence="12" type="ORF">HCX48_10270</name>
</gene>
<dbReference type="PANTHER" id="PTHR21235">
    <property type="entry name" value="IMIDAZOLE GLYCEROL PHOSPHATE SYNTHASE SUBUNIT HISF/H IGP SYNTHASE SUBUNIT HISF/H"/>
    <property type="match status" value="1"/>
</dbReference>
<evidence type="ECO:0000256" key="5">
    <source>
        <dbReference type="ARBA" id="ARBA00022605"/>
    </source>
</evidence>
<dbReference type="Gene3D" id="3.20.20.70">
    <property type="entry name" value="Aldolase class I"/>
    <property type="match status" value="1"/>
</dbReference>
<keyword evidence="7 12" id="KW-0456">Lyase</keyword>
<dbReference type="Pfam" id="PF00977">
    <property type="entry name" value="His_biosynth"/>
    <property type="match status" value="1"/>
</dbReference>
<organism evidence="12 13">
    <name type="scientific">Rhodocyclus gracilis</name>
    <dbReference type="NCBI Taxonomy" id="2929842"/>
    <lineage>
        <taxon>Bacteria</taxon>
        <taxon>Pseudomonadati</taxon>
        <taxon>Pseudomonadota</taxon>
        <taxon>Betaproteobacteria</taxon>
        <taxon>Rhodocyclales</taxon>
        <taxon>Rhodocyclaceae</taxon>
        <taxon>Rhodocyclus</taxon>
    </lineage>
</organism>
<evidence type="ECO:0000313" key="12">
    <source>
        <dbReference type="EMBL" id="NJA89606.1"/>
    </source>
</evidence>
<comment type="subunit">
    <text evidence="3">Heterodimer of HisH and HisF.</text>
</comment>
<evidence type="ECO:0000256" key="1">
    <source>
        <dbReference type="ARBA" id="ARBA00005091"/>
    </source>
</evidence>
<keyword evidence="13" id="KW-1185">Reference proteome</keyword>
<dbReference type="CDD" id="cd04731">
    <property type="entry name" value="HisF"/>
    <property type="match status" value="1"/>
</dbReference>
<dbReference type="EMBL" id="JAATWB010000006">
    <property type="protein sequence ID" value="NJA89606.1"/>
    <property type="molecule type" value="Genomic_DNA"/>
</dbReference>
<evidence type="ECO:0000256" key="10">
    <source>
        <dbReference type="ARBA" id="ARBA00047838"/>
    </source>
</evidence>
<dbReference type="InterPro" id="IPR050064">
    <property type="entry name" value="IGPS_HisA/HisF"/>
</dbReference>
<comment type="similarity">
    <text evidence="2 11">Belongs to the HisA/HisF family.</text>
</comment>
<sequence length="253" mass="27261">MLRTRVIPILLLSDESLIKTVRFGRFSYVGDPCNTARIFNELEVDELIFLDISAARKGSRPNMALLKDIADECFMPLAYGGGVRSLSEAEQIYSIGFEKVVLNSAAVRNPGLIEEIAKRFGSQAVVISIDYKKNIFGGCSVWIDGGRQSTKLDPVIWAQKAVAHGAGEILLTSIDREGTWTGFDLEMIRTVADAVTVPVVAHGGCGRLEDIASVVNSFGASAVGIGSLVVYQKKGAGVLVNFPSPSRLRNLLA</sequence>
<comment type="function">
    <text evidence="8">IGPS catalyzes the conversion of PRFAR and glutamine to IGP, AICAR and glutamate. The HisF subunit catalyzes the cyclization activity that produces IGP and AICAR from PRFAR using the ammonia provided by the HisH subunit.</text>
</comment>
<dbReference type="SUPFAM" id="SSF51366">
    <property type="entry name" value="Ribulose-phoshate binding barrel"/>
    <property type="match status" value="1"/>
</dbReference>
<dbReference type="GO" id="GO:0016829">
    <property type="term" value="F:lyase activity"/>
    <property type="evidence" value="ECO:0007669"/>
    <property type="project" value="UniProtKB-KW"/>
</dbReference>
<dbReference type="InterPro" id="IPR013785">
    <property type="entry name" value="Aldolase_TIM"/>
</dbReference>
<accession>A0ABX0WIQ6</accession>
<dbReference type="Proteomes" id="UP000720344">
    <property type="component" value="Unassembled WGS sequence"/>
</dbReference>
<comment type="catalytic activity">
    <reaction evidence="10">
        <text>5-[(5-phospho-1-deoxy-D-ribulos-1-ylimino)methylamino]-1-(5-phospho-beta-D-ribosyl)imidazole-4-carboxamide + L-glutamine = D-erythro-1-(imidazol-4-yl)glycerol 3-phosphate + 5-amino-1-(5-phospho-beta-D-ribosyl)imidazole-4-carboxamide + L-glutamate + H(+)</text>
        <dbReference type="Rhea" id="RHEA:24793"/>
        <dbReference type="ChEBI" id="CHEBI:15378"/>
        <dbReference type="ChEBI" id="CHEBI:29985"/>
        <dbReference type="ChEBI" id="CHEBI:58278"/>
        <dbReference type="ChEBI" id="CHEBI:58359"/>
        <dbReference type="ChEBI" id="CHEBI:58475"/>
        <dbReference type="ChEBI" id="CHEBI:58525"/>
        <dbReference type="EC" id="4.3.2.10"/>
    </reaction>
</comment>
<dbReference type="RefSeq" id="WP_153589969.1">
    <property type="nucleotide sequence ID" value="NZ_JAATWB010000006.1"/>
</dbReference>
<dbReference type="InterPro" id="IPR004651">
    <property type="entry name" value="HisF"/>
</dbReference>
<comment type="pathway">
    <text evidence="1">Amino-acid biosynthesis; L-histidine biosynthesis; L-histidine from 5-phospho-alpha-D-ribose 1-diphosphate: step 5/9.</text>
</comment>
<evidence type="ECO:0000256" key="11">
    <source>
        <dbReference type="RuleBase" id="RU003657"/>
    </source>
</evidence>
<protein>
    <recommendedName>
        <fullName evidence="4">imidazole glycerol-phosphate synthase</fullName>
        <ecNumber evidence="4">4.3.2.10</ecNumber>
    </recommendedName>
    <alternativeName>
        <fullName evidence="9">IGP synthase cyclase subunit</fullName>
    </alternativeName>
</protein>
<evidence type="ECO:0000313" key="13">
    <source>
        <dbReference type="Proteomes" id="UP000720344"/>
    </source>
</evidence>
<evidence type="ECO:0000256" key="9">
    <source>
        <dbReference type="ARBA" id="ARBA00030264"/>
    </source>
</evidence>
<comment type="caution">
    <text evidence="12">The sequence shown here is derived from an EMBL/GenBank/DDBJ whole genome shotgun (WGS) entry which is preliminary data.</text>
</comment>
<proteinExistence type="inferred from homology"/>
<keyword evidence="5 11" id="KW-0028">Amino-acid biosynthesis</keyword>
<dbReference type="InterPro" id="IPR006062">
    <property type="entry name" value="His_biosynth"/>
</dbReference>
<dbReference type="EC" id="4.3.2.10" evidence="4"/>
<evidence type="ECO:0000256" key="4">
    <source>
        <dbReference type="ARBA" id="ARBA00012809"/>
    </source>
</evidence>
<keyword evidence="6 11" id="KW-0368">Histidine biosynthesis</keyword>
<evidence type="ECO:0000256" key="6">
    <source>
        <dbReference type="ARBA" id="ARBA00023102"/>
    </source>
</evidence>
<evidence type="ECO:0000256" key="2">
    <source>
        <dbReference type="ARBA" id="ARBA00009667"/>
    </source>
</evidence>